<gene>
    <name evidence="1" type="ORF">RPERSI_LOCUS21722</name>
</gene>
<reference evidence="1" key="1">
    <citation type="submission" date="2021-06" db="EMBL/GenBank/DDBJ databases">
        <authorList>
            <person name="Kallberg Y."/>
            <person name="Tangrot J."/>
            <person name="Rosling A."/>
        </authorList>
    </citation>
    <scope>NUCLEOTIDE SEQUENCE</scope>
    <source>
        <strain evidence="1">MA461A</strain>
    </source>
</reference>
<dbReference type="EMBL" id="CAJVQC010064307">
    <property type="protein sequence ID" value="CAG8804447.1"/>
    <property type="molecule type" value="Genomic_DNA"/>
</dbReference>
<sequence length="57" mass="6545">DKLSFENKQSIEDRLVEDIKALKEASILKKALKEKENFEKTAKELLNLIAKEVLEAT</sequence>
<accession>A0ACA9RR25</accession>
<evidence type="ECO:0000313" key="2">
    <source>
        <dbReference type="Proteomes" id="UP000789920"/>
    </source>
</evidence>
<protein>
    <submittedName>
        <fullName evidence="1">35174_t:CDS:1</fullName>
    </submittedName>
</protein>
<organism evidence="1 2">
    <name type="scientific">Racocetra persica</name>
    <dbReference type="NCBI Taxonomy" id="160502"/>
    <lineage>
        <taxon>Eukaryota</taxon>
        <taxon>Fungi</taxon>
        <taxon>Fungi incertae sedis</taxon>
        <taxon>Mucoromycota</taxon>
        <taxon>Glomeromycotina</taxon>
        <taxon>Glomeromycetes</taxon>
        <taxon>Diversisporales</taxon>
        <taxon>Gigasporaceae</taxon>
        <taxon>Racocetra</taxon>
    </lineage>
</organism>
<feature type="non-terminal residue" evidence="1">
    <location>
        <position position="57"/>
    </location>
</feature>
<comment type="caution">
    <text evidence="1">The sequence shown here is derived from an EMBL/GenBank/DDBJ whole genome shotgun (WGS) entry which is preliminary data.</text>
</comment>
<name>A0ACA9RR25_9GLOM</name>
<keyword evidence="2" id="KW-1185">Reference proteome</keyword>
<dbReference type="Proteomes" id="UP000789920">
    <property type="component" value="Unassembled WGS sequence"/>
</dbReference>
<proteinExistence type="predicted"/>
<feature type="non-terminal residue" evidence="1">
    <location>
        <position position="1"/>
    </location>
</feature>
<evidence type="ECO:0000313" key="1">
    <source>
        <dbReference type="EMBL" id="CAG8804447.1"/>
    </source>
</evidence>